<evidence type="ECO:0000256" key="1">
    <source>
        <dbReference type="SAM" id="Phobius"/>
    </source>
</evidence>
<keyword evidence="1" id="KW-0472">Membrane</keyword>
<gene>
    <name evidence="2" type="ORF">NCTC7972_02741</name>
</gene>
<dbReference type="Proteomes" id="UP000254224">
    <property type="component" value="Unassembled WGS sequence"/>
</dbReference>
<protein>
    <submittedName>
        <fullName evidence="2">Putative cell wall lysis protein</fullName>
    </submittedName>
</protein>
<name>A0A8G2I0Y3_STAAU</name>
<keyword evidence="1" id="KW-0812">Transmembrane</keyword>
<keyword evidence="1" id="KW-1133">Transmembrane helix</keyword>
<sequence>MVNKKDIAKKVIGKTPIGVKLKLAKVIIILCVVAFFTFPVIVMFFVSA</sequence>
<comment type="caution">
    <text evidence="2">The sequence shown here is derived from an EMBL/GenBank/DDBJ whole genome shotgun (WGS) entry which is preliminary data.</text>
</comment>
<organism evidence="2 3">
    <name type="scientific">Staphylococcus aureus</name>
    <dbReference type="NCBI Taxonomy" id="1280"/>
    <lineage>
        <taxon>Bacteria</taxon>
        <taxon>Bacillati</taxon>
        <taxon>Bacillota</taxon>
        <taxon>Bacilli</taxon>
        <taxon>Bacillales</taxon>
        <taxon>Staphylococcaceae</taxon>
        <taxon>Staphylococcus</taxon>
    </lineage>
</organism>
<dbReference type="AlphaFoldDB" id="A0A8G2I0Y3"/>
<dbReference type="EMBL" id="UHAI01000004">
    <property type="protein sequence ID" value="SUK60172.1"/>
    <property type="molecule type" value="Genomic_DNA"/>
</dbReference>
<reference evidence="2 3" key="1">
    <citation type="submission" date="2018-06" db="EMBL/GenBank/DDBJ databases">
        <authorList>
            <consortium name="Pathogen Informatics"/>
            <person name="Doyle S."/>
        </authorList>
    </citation>
    <scope>NUCLEOTIDE SEQUENCE [LARGE SCALE GENOMIC DNA]</scope>
    <source>
        <strain evidence="2 3">NCTC7972</strain>
    </source>
</reference>
<evidence type="ECO:0000313" key="2">
    <source>
        <dbReference type="EMBL" id="SUK60172.1"/>
    </source>
</evidence>
<feature type="transmembrane region" description="Helical" evidence="1">
    <location>
        <begin position="23"/>
        <end position="46"/>
    </location>
</feature>
<accession>A0A8G2I0Y3</accession>
<proteinExistence type="predicted"/>
<evidence type="ECO:0000313" key="3">
    <source>
        <dbReference type="Proteomes" id="UP000254224"/>
    </source>
</evidence>